<evidence type="ECO:0000313" key="2">
    <source>
        <dbReference type="EMBL" id="KAG0587584.1"/>
    </source>
</evidence>
<comment type="caution">
    <text evidence="2">The sequence shown here is derived from an EMBL/GenBank/DDBJ whole genome shotgun (WGS) entry which is preliminary data.</text>
</comment>
<gene>
    <name evidence="2" type="ORF">KC19_2G175000</name>
</gene>
<evidence type="ECO:0008006" key="4">
    <source>
        <dbReference type="Google" id="ProtNLM"/>
    </source>
</evidence>
<keyword evidence="1" id="KW-0732">Signal</keyword>
<reference evidence="2" key="1">
    <citation type="submission" date="2020-06" db="EMBL/GenBank/DDBJ databases">
        <title>WGS assembly of Ceratodon purpureus strain R40.</title>
        <authorList>
            <person name="Carey S.B."/>
            <person name="Jenkins J."/>
            <person name="Shu S."/>
            <person name="Lovell J.T."/>
            <person name="Sreedasyam A."/>
            <person name="Maumus F."/>
            <person name="Tiley G.P."/>
            <person name="Fernandez-Pozo N."/>
            <person name="Barry K."/>
            <person name="Chen C."/>
            <person name="Wang M."/>
            <person name="Lipzen A."/>
            <person name="Daum C."/>
            <person name="Saski C.A."/>
            <person name="Payton A.C."/>
            <person name="Mcbreen J.C."/>
            <person name="Conrad R.E."/>
            <person name="Kollar L.M."/>
            <person name="Olsson S."/>
            <person name="Huttunen S."/>
            <person name="Landis J.B."/>
            <person name="Wickett N.J."/>
            <person name="Johnson M.G."/>
            <person name="Rensing S.A."/>
            <person name="Grimwood J."/>
            <person name="Schmutz J."/>
            <person name="Mcdaniel S.F."/>
        </authorList>
    </citation>
    <scope>NUCLEOTIDE SEQUENCE</scope>
    <source>
        <strain evidence="2">R40</strain>
    </source>
</reference>
<name>A0A8T0IV19_CERPU</name>
<dbReference type="EMBL" id="CM026422">
    <property type="protein sequence ID" value="KAG0587584.1"/>
    <property type="molecule type" value="Genomic_DNA"/>
</dbReference>
<evidence type="ECO:0000256" key="1">
    <source>
        <dbReference type="SAM" id="SignalP"/>
    </source>
</evidence>
<sequence length="92" mass="10488">MFWGRLWKMLVLFMCYESGSWAGGNDLVGAGVPPCFWYEICYFVSGQMLGAAGAIPTSMSRAGIRLEFHFRIFGKLEQRCQACHLIFAKLRR</sequence>
<keyword evidence="3" id="KW-1185">Reference proteome</keyword>
<dbReference type="Proteomes" id="UP000822688">
    <property type="component" value="Chromosome 2"/>
</dbReference>
<feature type="chain" id="PRO_5035855733" description="Secreted protein" evidence="1">
    <location>
        <begin position="23"/>
        <end position="92"/>
    </location>
</feature>
<accession>A0A8T0IV19</accession>
<protein>
    <recommendedName>
        <fullName evidence="4">Secreted protein</fullName>
    </recommendedName>
</protein>
<organism evidence="2 3">
    <name type="scientific">Ceratodon purpureus</name>
    <name type="common">Fire moss</name>
    <name type="synonym">Dicranum purpureum</name>
    <dbReference type="NCBI Taxonomy" id="3225"/>
    <lineage>
        <taxon>Eukaryota</taxon>
        <taxon>Viridiplantae</taxon>
        <taxon>Streptophyta</taxon>
        <taxon>Embryophyta</taxon>
        <taxon>Bryophyta</taxon>
        <taxon>Bryophytina</taxon>
        <taxon>Bryopsida</taxon>
        <taxon>Dicranidae</taxon>
        <taxon>Pseudoditrichales</taxon>
        <taxon>Ditrichaceae</taxon>
        <taxon>Ceratodon</taxon>
    </lineage>
</organism>
<evidence type="ECO:0000313" key="3">
    <source>
        <dbReference type="Proteomes" id="UP000822688"/>
    </source>
</evidence>
<proteinExistence type="predicted"/>
<feature type="signal peptide" evidence="1">
    <location>
        <begin position="1"/>
        <end position="22"/>
    </location>
</feature>
<dbReference type="AlphaFoldDB" id="A0A8T0IV19"/>